<evidence type="ECO:0000313" key="3">
    <source>
        <dbReference type="Proteomes" id="UP000321393"/>
    </source>
</evidence>
<name>A0A5A7UZW8_CUCMM</name>
<dbReference type="AlphaFoldDB" id="A0A5A7UZW8"/>
<organism evidence="1 3">
    <name type="scientific">Cucumis melo var. makuwa</name>
    <name type="common">Oriental melon</name>
    <dbReference type="NCBI Taxonomy" id="1194695"/>
    <lineage>
        <taxon>Eukaryota</taxon>
        <taxon>Viridiplantae</taxon>
        <taxon>Streptophyta</taxon>
        <taxon>Embryophyta</taxon>
        <taxon>Tracheophyta</taxon>
        <taxon>Spermatophyta</taxon>
        <taxon>Magnoliopsida</taxon>
        <taxon>eudicotyledons</taxon>
        <taxon>Gunneridae</taxon>
        <taxon>Pentapetalae</taxon>
        <taxon>rosids</taxon>
        <taxon>fabids</taxon>
        <taxon>Cucurbitales</taxon>
        <taxon>Cucurbitaceae</taxon>
        <taxon>Benincaseae</taxon>
        <taxon>Cucumis</taxon>
    </lineage>
</organism>
<dbReference type="Proteomes" id="UP000321393">
    <property type="component" value="Unassembled WGS sequence"/>
</dbReference>
<gene>
    <name evidence="2" type="ORF">E5676_scaffold150G00100</name>
    <name evidence="1" type="ORF">E6C27_scaffold430G00440</name>
</gene>
<accession>A0A5A7UZW8</accession>
<dbReference type="Proteomes" id="UP000321947">
    <property type="component" value="Unassembled WGS sequence"/>
</dbReference>
<dbReference type="OrthoDB" id="1749972at2759"/>
<dbReference type="EMBL" id="SSTD01005557">
    <property type="protein sequence ID" value="TYK21612.1"/>
    <property type="molecule type" value="Genomic_DNA"/>
</dbReference>
<protein>
    <submittedName>
        <fullName evidence="1">LINE-1 retrotransposable element ORF2 protein</fullName>
    </submittedName>
</protein>
<proteinExistence type="predicted"/>
<evidence type="ECO:0000313" key="2">
    <source>
        <dbReference type="EMBL" id="TYK21612.1"/>
    </source>
</evidence>
<evidence type="ECO:0000313" key="1">
    <source>
        <dbReference type="EMBL" id="KAA0059135.1"/>
    </source>
</evidence>
<sequence length="155" mass="18031">MDSLESQNSLTMVDIDIRKALKLDLFNATIKEAQYWVQRAKRLWINEGDENTNFFHKVCSARRRRNQISSIYDKDDINHISNEDIQKAFVAHFNNIYSSKNKISCLIDNLEWNPIDNISSDSLISPFAEEEIQNSIFSFEDNKALGPEGFTLDFF</sequence>
<comment type="caution">
    <text evidence="1">The sequence shown here is derived from an EMBL/GenBank/DDBJ whole genome shotgun (WGS) entry which is preliminary data.</text>
</comment>
<dbReference type="EMBL" id="SSTE01006526">
    <property type="protein sequence ID" value="KAA0059135.1"/>
    <property type="molecule type" value="Genomic_DNA"/>
</dbReference>
<evidence type="ECO:0000313" key="4">
    <source>
        <dbReference type="Proteomes" id="UP000321947"/>
    </source>
</evidence>
<reference evidence="3 4" key="1">
    <citation type="submission" date="2019-08" db="EMBL/GenBank/DDBJ databases">
        <title>Draft genome sequences of two oriental melons (Cucumis melo L. var makuwa).</title>
        <authorList>
            <person name="Kwon S.-Y."/>
        </authorList>
    </citation>
    <scope>NUCLEOTIDE SEQUENCE [LARGE SCALE GENOMIC DNA]</scope>
    <source>
        <strain evidence="4">cv. Chang Bougi</strain>
        <strain evidence="3">cv. SW 3</strain>
        <tissue evidence="1">Leaf</tissue>
    </source>
</reference>